<keyword evidence="1" id="KW-0004">4Fe-4S</keyword>
<dbReference type="Gene3D" id="3.30.70.20">
    <property type="match status" value="1"/>
</dbReference>
<sequence>MATPAILVNVNRCTGCWTCSLACKVGHKLGTDEWWQYVNTIGDGKGVDSPGGTWPNLFMKWEPVYTKKCTLCADRTVEGDQPFCVFNCPTEALTYGDADDPESPFNVRIEELKELGFGVYKRHAWEGTRDNIYYAEKVTAI</sequence>
<evidence type="ECO:0000256" key="2">
    <source>
        <dbReference type="ARBA" id="ARBA00022723"/>
    </source>
</evidence>
<evidence type="ECO:0000256" key="4">
    <source>
        <dbReference type="ARBA" id="ARBA00023014"/>
    </source>
</evidence>
<comment type="caution">
    <text evidence="6">The sequence shown here is derived from an EMBL/GenBank/DDBJ whole genome shotgun (WGS) entry which is preliminary data.</text>
</comment>
<evidence type="ECO:0000313" key="7">
    <source>
        <dbReference type="Proteomes" id="UP001232750"/>
    </source>
</evidence>
<dbReference type="InterPro" id="IPR050954">
    <property type="entry name" value="ET_IronSulfur_Cluster-Binding"/>
</dbReference>
<dbReference type="Proteomes" id="UP001232750">
    <property type="component" value="Unassembled WGS sequence"/>
</dbReference>
<dbReference type="PROSITE" id="PS51379">
    <property type="entry name" value="4FE4S_FER_2"/>
    <property type="match status" value="1"/>
</dbReference>
<evidence type="ECO:0000256" key="1">
    <source>
        <dbReference type="ARBA" id="ARBA00022485"/>
    </source>
</evidence>
<keyword evidence="3" id="KW-0408">Iron</keyword>
<reference evidence="6 7" key="1">
    <citation type="submission" date="2023-05" db="EMBL/GenBank/DDBJ databases">
        <title>Gordonibacter KGMB12511T sp. nov., isolated from faeces of healthy Korean.</title>
        <authorList>
            <person name="Kim H.S."/>
            <person name="Kim J.-S."/>
            <person name="Suh M.K."/>
            <person name="Eom M.K."/>
            <person name="Do H.E."/>
            <person name="Lee J.-S."/>
        </authorList>
    </citation>
    <scope>NUCLEOTIDE SEQUENCE [LARGE SCALE GENOMIC DNA]</scope>
    <source>
        <strain evidence="6 7">KGMB12511</strain>
    </source>
</reference>
<accession>A0ABT7DM60</accession>
<dbReference type="RefSeq" id="WP_283831963.1">
    <property type="nucleotide sequence ID" value="NZ_JASJEU010000013.1"/>
</dbReference>
<keyword evidence="4" id="KW-0411">Iron-sulfur</keyword>
<name>A0ABT7DM60_9ACTN</name>
<proteinExistence type="predicted"/>
<dbReference type="Pfam" id="PF13247">
    <property type="entry name" value="Fer4_11"/>
    <property type="match status" value="1"/>
</dbReference>
<dbReference type="InterPro" id="IPR017896">
    <property type="entry name" value="4Fe4S_Fe-S-bd"/>
</dbReference>
<gene>
    <name evidence="6" type="ORF">QNJ86_07400</name>
</gene>
<dbReference type="PANTHER" id="PTHR43177">
    <property type="entry name" value="PROTEIN NRFC"/>
    <property type="match status" value="1"/>
</dbReference>
<keyword evidence="2" id="KW-0479">Metal-binding</keyword>
<keyword evidence="7" id="KW-1185">Reference proteome</keyword>
<organism evidence="6 7">
    <name type="scientific">Gordonibacter faecis</name>
    <dbReference type="NCBI Taxonomy" id="3047475"/>
    <lineage>
        <taxon>Bacteria</taxon>
        <taxon>Bacillati</taxon>
        <taxon>Actinomycetota</taxon>
        <taxon>Coriobacteriia</taxon>
        <taxon>Eggerthellales</taxon>
        <taxon>Eggerthellaceae</taxon>
        <taxon>Gordonibacter</taxon>
    </lineage>
</organism>
<evidence type="ECO:0000313" key="6">
    <source>
        <dbReference type="EMBL" id="MDJ1650622.1"/>
    </source>
</evidence>
<feature type="domain" description="4Fe-4S ferredoxin-type" evidence="5">
    <location>
        <begin position="4"/>
        <end position="33"/>
    </location>
</feature>
<dbReference type="PANTHER" id="PTHR43177:SF3">
    <property type="entry name" value="PROTEIN NRFC HOMOLOG"/>
    <property type="match status" value="1"/>
</dbReference>
<protein>
    <recommendedName>
        <fullName evidence="5">4Fe-4S ferredoxin-type domain-containing protein</fullName>
    </recommendedName>
</protein>
<evidence type="ECO:0000256" key="3">
    <source>
        <dbReference type="ARBA" id="ARBA00023004"/>
    </source>
</evidence>
<evidence type="ECO:0000259" key="5">
    <source>
        <dbReference type="PROSITE" id="PS51379"/>
    </source>
</evidence>
<dbReference type="EMBL" id="JASJEU010000013">
    <property type="protein sequence ID" value="MDJ1650622.1"/>
    <property type="molecule type" value="Genomic_DNA"/>
</dbReference>
<dbReference type="SUPFAM" id="SSF54862">
    <property type="entry name" value="4Fe-4S ferredoxins"/>
    <property type="match status" value="1"/>
</dbReference>